<proteinExistence type="predicted"/>
<dbReference type="Proteomes" id="UP001208570">
    <property type="component" value="Unassembled WGS sequence"/>
</dbReference>
<comment type="caution">
    <text evidence="3">The sequence shown here is derived from an EMBL/GenBank/DDBJ whole genome shotgun (WGS) entry which is preliminary data.</text>
</comment>
<dbReference type="PANTHER" id="PTHR12301">
    <property type="entry name" value="SAM-DOMAIN, SH3 AND NUCLEAR LOCALIZATION SIGNALS PROTEIN RELATED"/>
    <property type="match status" value="1"/>
</dbReference>
<feature type="region of interest" description="Disordered" evidence="1">
    <location>
        <begin position="396"/>
        <end position="417"/>
    </location>
</feature>
<dbReference type="SUPFAM" id="SSF47769">
    <property type="entry name" value="SAM/Pointed domain"/>
    <property type="match status" value="2"/>
</dbReference>
<organism evidence="3 4">
    <name type="scientific">Paralvinella palmiformis</name>
    <dbReference type="NCBI Taxonomy" id="53620"/>
    <lineage>
        <taxon>Eukaryota</taxon>
        <taxon>Metazoa</taxon>
        <taxon>Spiralia</taxon>
        <taxon>Lophotrochozoa</taxon>
        <taxon>Annelida</taxon>
        <taxon>Polychaeta</taxon>
        <taxon>Sedentaria</taxon>
        <taxon>Canalipalpata</taxon>
        <taxon>Terebellida</taxon>
        <taxon>Terebelliformia</taxon>
        <taxon>Alvinellidae</taxon>
        <taxon>Paralvinella</taxon>
    </lineage>
</organism>
<dbReference type="PROSITE" id="PS50105">
    <property type="entry name" value="SAM_DOMAIN"/>
    <property type="match status" value="1"/>
</dbReference>
<evidence type="ECO:0000256" key="1">
    <source>
        <dbReference type="SAM" id="MobiDB-lite"/>
    </source>
</evidence>
<name>A0AAD9J667_9ANNE</name>
<dbReference type="CDD" id="cd09487">
    <property type="entry name" value="SAM_superfamily"/>
    <property type="match status" value="1"/>
</dbReference>
<evidence type="ECO:0000259" key="2">
    <source>
        <dbReference type="PROSITE" id="PS50105"/>
    </source>
</evidence>
<accession>A0AAD9J667</accession>
<dbReference type="InterPro" id="IPR001660">
    <property type="entry name" value="SAM"/>
</dbReference>
<feature type="compositionally biased region" description="Polar residues" evidence="1">
    <location>
        <begin position="309"/>
        <end position="325"/>
    </location>
</feature>
<dbReference type="Gene3D" id="1.10.150.50">
    <property type="entry name" value="Transcription Factor, Ets-1"/>
    <property type="match status" value="2"/>
</dbReference>
<dbReference type="AlphaFoldDB" id="A0AAD9J667"/>
<evidence type="ECO:0000313" key="4">
    <source>
        <dbReference type="Proteomes" id="UP001208570"/>
    </source>
</evidence>
<feature type="compositionally biased region" description="Basic residues" evidence="1">
    <location>
        <begin position="298"/>
        <end position="308"/>
    </location>
</feature>
<gene>
    <name evidence="3" type="ORF">LSH36_594g01019</name>
</gene>
<feature type="domain" description="SAM" evidence="2">
    <location>
        <begin position="455"/>
        <end position="502"/>
    </location>
</feature>
<protein>
    <recommendedName>
        <fullName evidence="2">SAM domain-containing protein</fullName>
    </recommendedName>
</protein>
<dbReference type="EMBL" id="JAODUP010000594">
    <property type="protein sequence ID" value="KAK2146610.1"/>
    <property type="molecule type" value="Genomic_DNA"/>
</dbReference>
<sequence>KGDIIQVLKKDITGIWLGKIDNRIGNFKFINVELLSDEQSSLEVQDVEPVLHSLMRQSQLPHREGQSMVEALLNSLHLQHLISVFLLNGYVTLDDLKSLTEKDLDELNVWKADDRSKVMAAVDLICSGQVLFREKSEKKLVRPLPDGETASVLDSSGSLKGDILRRHHESKIPSPVIRKGHTLGGQKLSHKEQHHSKQKDCGFEGQSNCNVLEHEKTEMFVKSDAVWSRTLDPHQSSYKRHDRISRCMVDCDNLSSEMYRNRTFSDGSRTKGSDAIQSKESQSKIPRNRTNSLDHSIKRQPKKSHQSWHHSLTSAVDSAYSSAPNTPILRRNTAKDRSIRLPSEGITQDPSCLHSSNLAAMYPHLAGVKTAHIRSLSQAISRSAPASPAAIPRITPAARSSIHAHPRAGKPPRLRQKGVEASLTDPYQSQGKNKSHSGKCDLPRCEDAVTAVSILKMIGLSQYESIFKSHGIITRQHFLDLKEKDLRNMGIKNVDHLHRLLSWQHRVEMGEARARDFELGSKGQRLSDLRDKV</sequence>
<reference evidence="3" key="1">
    <citation type="journal article" date="2023" name="Mol. Biol. Evol.">
        <title>Third-Generation Sequencing Reveals the Adaptive Role of the Epigenome in Three Deep-Sea Polychaetes.</title>
        <authorList>
            <person name="Perez M."/>
            <person name="Aroh O."/>
            <person name="Sun Y."/>
            <person name="Lan Y."/>
            <person name="Juniper S.K."/>
            <person name="Young C.R."/>
            <person name="Angers B."/>
            <person name="Qian P.Y."/>
        </authorList>
    </citation>
    <scope>NUCLEOTIDE SEQUENCE</scope>
    <source>
        <strain evidence="3">P08H-3</strain>
    </source>
</reference>
<dbReference type="PANTHER" id="PTHR12301:SF10">
    <property type="match status" value="1"/>
</dbReference>
<feature type="region of interest" description="Disordered" evidence="1">
    <location>
        <begin position="170"/>
        <end position="202"/>
    </location>
</feature>
<dbReference type="InterPro" id="IPR013761">
    <property type="entry name" value="SAM/pointed_sf"/>
</dbReference>
<evidence type="ECO:0000313" key="3">
    <source>
        <dbReference type="EMBL" id="KAK2146610.1"/>
    </source>
</evidence>
<keyword evidence="4" id="KW-1185">Reference proteome</keyword>
<feature type="region of interest" description="Disordered" evidence="1">
    <location>
        <begin position="262"/>
        <end position="347"/>
    </location>
</feature>
<dbReference type="Pfam" id="PF00536">
    <property type="entry name" value="SAM_1"/>
    <property type="match status" value="2"/>
</dbReference>
<dbReference type="Gene3D" id="2.30.30.40">
    <property type="entry name" value="SH3 Domains"/>
    <property type="match status" value="1"/>
</dbReference>
<dbReference type="SMART" id="SM00454">
    <property type="entry name" value="SAM"/>
    <property type="match status" value="2"/>
</dbReference>
<feature type="non-terminal residue" evidence="3">
    <location>
        <position position="533"/>
    </location>
</feature>
<dbReference type="InterPro" id="IPR051725">
    <property type="entry name" value="SAM-SH3_domain_protein"/>
</dbReference>
<feature type="compositionally biased region" description="Basic residues" evidence="1">
    <location>
        <begin position="402"/>
        <end position="416"/>
    </location>
</feature>
<feature type="compositionally biased region" description="Polar residues" evidence="1">
    <location>
        <begin position="275"/>
        <end position="294"/>
    </location>
</feature>